<reference evidence="1 2" key="1">
    <citation type="journal article" date="2016" name="Nat. Commun.">
        <title>Thousands of microbial genomes shed light on interconnected biogeochemical processes in an aquifer system.</title>
        <authorList>
            <person name="Anantharaman K."/>
            <person name="Brown C.T."/>
            <person name="Hug L.A."/>
            <person name="Sharon I."/>
            <person name="Castelle C.J."/>
            <person name="Probst A.J."/>
            <person name="Thomas B.C."/>
            <person name="Singh A."/>
            <person name="Wilkins M.J."/>
            <person name="Karaoz U."/>
            <person name="Brodie E.L."/>
            <person name="Williams K.H."/>
            <person name="Hubbard S.S."/>
            <person name="Banfield J.F."/>
        </authorList>
    </citation>
    <scope>NUCLEOTIDE SEQUENCE [LARGE SCALE GENOMIC DNA]</scope>
</reference>
<comment type="caution">
    <text evidence="1">The sequence shown here is derived from an EMBL/GenBank/DDBJ whole genome shotgun (WGS) entry which is preliminary data.</text>
</comment>
<protein>
    <recommendedName>
        <fullName evidence="3">DUF192 domain-containing protein</fullName>
    </recommendedName>
</protein>
<evidence type="ECO:0000313" key="2">
    <source>
        <dbReference type="Proteomes" id="UP000177579"/>
    </source>
</evidence>
<evidence type="ECO:0000313" key="1">
    <source>
        <dbReference type="EMBL" id="OGF41556.1"/>
    </source>
</evidence>
<organism evidence="1 2">
    <name type="scientific">Candidatus Falkowbacteria bacterium RIFOXYD2_FULL_34_120</name>
    <dbReference type="NCBI Taxonomy" id="1798007"/>
    <lineage>
        <taxon>Bacteria</taxon>
        <taxon>Candidatus Falkowiibacteriota</taxon>
    </lineage>
</organism>
<dbReference type="InterPro" id="IPR003795">
    <property type="entry name" value="DUF192"/>
</dbReference>
<dbReference type="PANTHER" id="PTHR37953:SF1">
    <property type="entry name" value="UPF0127 PROTEIN MJ1496"/>
    <property type="match status" value="1"/>
</dbReference>
<dbReference type="Pfam" id="PF02643">
    <property type="entry name" value="DUF192"/>
    <property type="match status" value="1"/>
</dbReference>
<gene>
    <name evidence="1" type="ORF">A2531_02595</name>
</gene>
<name>A0A1F5TRF5_9BACT</name>
<dbReference type="EMBL" id="MFGO01000008">
    <property type="protein sequence ID" value="OGF41556.1"/>
    <property type="molecule type" value="Genomic_DNA"/>
</dbReference>
<dbReference type="PANTHER" id="PTHR37953">
    <property type="entry name" value="UPF0127 PROTEIN MJ1496"/>
    <property type="match status" value="1"/>
</dbReference>
<proteinExistence type="predicted"/>
<dbReference type="Gene3D" id="2.60.120.1140">
    <property type="entry name" value="Protein of unknown function DUF192"/>
    <property type="match status" value="1"/>
</dbReference>
<evidence type="ECO:0008006" key="3">
    <source>
        <dbReference type="Google" id="ProtNLM"/>
    </source>
</evidence>
<dbReference type="AlphaFoldDB" id="A0A1F5TRF5"/>
<dbReference type="InterPro" id="IPR038695">
    <property type="entry name" value="Saro_0823-like_sf"/>
</dbReference>
<accession>A0A1F5TRF5</accession>
<dbReference type="Proteomes" id="UP000177579">
    <property type="component" value="Unassembled WGS sequence"/>
</dbReference>
<sequence>MKNFLYILIVLIIGTFFFSEFRKSIAPTMSKIDTPYIVINDITIPVELAVDQEKQWQGLSKREFLKETDGMLFVFPRKQIRSFWMKDMNFPLDIIWISDNKIIKIDKDLQPEGENPKNKYQTIQRVDKVLEVNSGFTDKYKIKAGDEVKFYY</sequence>